<gene>
    <name evidence="1" type="ORF">CTV99_11100</name>
</gene>
<name>A0A2G8IT08_BACPU</name>
<comment type="caution">
    <text evidence="1">The sequence shown here is derived from an EMBL/GenBank/DDBJ whole genome shotgun (WGS) entry which is preliminary data.</text>
</comment>
<accession>A0A2G8IT08</accession>
<sequence length="183" mass="21488">MTTLNEWFIKGLAERTYVHNMEKNRENLLTVYNQYTIHQKEKELLQRLQKKKLRALVITADWCGDAMVNVPIFMRIASEALIDARYFIRDEHLDLMDQYLTNGTARSIPIIVIIDQDGNEVGKWGPRSAEAQRFVDEKKPDKDAPDFEEAFKVFAKEAAHHYTTDRYLWKDIEKEIVEVLAKI</sequence>
<dbReference type="RefSeq" id="WP_099727616.1">
    <property type="nucleotide sequence ID" value="NZ_CP101833.1"/>
</dbReference>
<dbReference type="Gene3D" id="3.40.30.10">
    <property type="entry name" value="Glutaredoxin"/>
    <property type="match status" value="1"/>
</dbReference>
<dbReference type="InterPro" id="IPR036249">
    <property type="entry name" value="Thioredoxin-like_sf"/>
</dbReference>
<evidence type="ECO:0000313" key="2">
    <source>
        <dbReference type="Proteomes" id="UP000230768"/>
    </source>
</evidence>
<organism evidence="1 2">
    <name type="scientific">Bacillus pumilus</name>
    <name type="common">Bacillus mesentericus</name>
    <dbReference type="NCBI Taxonomy" id="1408"/>
    <lineage>
        <taxon>Bacteria</taxon>
        <taxon>Bacillati</taxon>
        <taxon>Bacillota</taxon>
        <taxon>Bacilli</taxon>
        <taxon>Bacillales</taxon>
        <taxon>Bacillaceae</taxon>
        <taxon>Bacillus</taxon>
    </lineage>
</organism>
<reference evidence="1 2" key="1">
    <citation type="submission" date="2017-11" db="EMBL/GenBank/DDBJ databases">
        <title>Draft genome sequence of Bacillus pumilus 51_5il from lake Gorkoye (Russia: Novosibirsk region).</title>
        <authorList>
            <person name="Shipova A.A."/>
            <person name="Rozanov A.S."/>
            <person name="Bryanskaya A.V."/>
            <person name="Peltek S.E."/>
        </authorList>
    </citation>
    <scope>NUCLEOTIDE SEQUENCE [LARGE SCALE GENOMIC DNA]</scope>
    <source>
        <strain evidence="1 2">51_5il</strain>
    </source>
</reference>
<dbReference type="Proteomes" id="UP000230768">
    <property type="component" value="Unassembled WGS sequence"/>
</dbReference>
<dbReference type="EMBL" id="PEKP01000014">
    <property type="protein sequence ID" value="PIK26666.1"/>
    <property type="molecule type" value="Genomic_DNA"/>
</dbReference>
<dbReference type="AlphaFoldDB" id="A0A2G8IT08"/>
<protein>
    <submittedName>
        <fullName evidence="1">Thioredoxin family protein</fullName>
    </submittedName>
</protein>
<dbReference type="Pfam" id="PF14595">
    <property type="entry name" value="Thioredoxin_9"/>
    <property type="match status" value="1"/>
</dbReference>
<proteinExistence type="predicted"/>
<dbReference type="SUPFAM" id="SSF52833">
    <property type="entry name" value="Thioredoxin-like"/>
    <property type="match status" value="1"/>
</dbReference>
<evidence type="ECO:0000313" key="1">
    <source>
        <dbReference type="EMBL" id="PIK26666.1"/>
    </source>
</evidence>